<sequence>MKRLLYFLIPVLLFALVSGCDKEYKGVDDEPIYPRIFDNKGVFRTPSRIISEGESAIYNGITYSPASDINVSWLVNDEQVSTDTAYTFTPTEGGEYTIVLKVTTPNGDTTSRTSKVLVNPTNYTFKPYTNIAMSYLSENGKAADVNWDAITHLAFKCARVLPEGTLDVSNGEVNQTADEIVARAHINGVPVLLGVSGRLSGIDGWALYGSNDFGSVITDAAKMPALVTAIKNYVTNKRMDGVDIMMTDINGVDVDGNLAATAKFLNALRAELPATAIITVTVAAGWQHWSYPDLSAASWVNVHAFEDGLTVGPGAPRGQASSYDYMVSCANIWKNFHLPASKIVIGIPAFGLLYNAIDANGNNESWGSYGYTPFKEIVRQDPTAYTKEFIDVAFGIYYNGGPLIDKKTEFIKSQGFKGAYLWGGDYDATANNSLMVTIHKTLK</sequence>
<dbReference type="Proteomes" id="UP001155182">
    <property type="component" value="Unassembled WGS sequence"/>
</dbReference>
<dbReference type="GO" id="GO:0005576">
    <property type="term" value="C:extracellular region"/>
    <property type="evidence" value="ECO:0007669"/>
    <property type="project" value="TreeGrafter"/>
</dbReference>
<protein>
    <recommendedName>
        <fullName evidence="2">chitinase</fullName>
        <ecNumber evidence="2">3.2.1.14</ecNumber>
    </recommendedName>
</protein>
<dbReference type="GO" id="GO:0006032">
    <property type="term" value="P:chitin catabolic process"/>
    <property type="evidence" value="ECO:0007669"/>
    <property type="project" value="UniProtKB-KW"/>
</dbReference>
<dbReference type="AlphaFoldDB" id="A0A9X2F3Y9"/>
<evidence type="ECO:0000313" key="5">
    <source>
        <dbReference type="EMBL" id="MCO4294297.1"/>
    </source>
</evidence>
<accession>A0A9X2F3Y9</accession>
<dbReference type="InterPro" id="IPR001223">
    <property type="entry name" value="Glyco_hydro18_cat"/>
</dbReference>
<dbReference type="Gene3D" id="3.40.5.30">
    <property type="entry name" value="(Trans)glycosidases - domain 2"/>
    <property type="match status" value="1"/>
</dbReference>
<dbReference type="Pfam" id="PF00704">
    <property type="entry name" value="Glyco_hydro_18"/>
    <property type="match status" value="1"/>
</dbReference>
<dbReference type="SUPFAM" id="SSF51445">
    <property type="entry name" value="(Trans)glycosidases"/>
    <property type="match status" value="1"/>
</dbReference>
<dbReference type="GO" id="GO:0005975">
    <property type="term" value="P:carbohydrate metabolic process"/>
    <property type="evidence" value="ECO:0007669"/>
    <property type="project" value="InterPro"/>
</dbReference>
<dbReference type="InterPro" id="IPR013783">
    <property type="entry name" value="Ig-like_fold"/>
</dbReference>
<name>A0A9X2F3Y9_9SPHI</name>
<dbReference type="InterPro" id="IPR035986">
    <property type="entry name" value="PKD_dom_sf"/>
</dbReference>
<dbReference type="EMBL" id="JAMWYS010000053">
    <property type="protein sequence ID" value="MCO4294297.1"/>
    <property type="molecule type" value="Genomic_DNA"/>
</dbReference>
<dbReference type="PROSITE" id="PS51257">
    <property type="entry name" value="PROKAR_LIPOPROTEIN"/>
    <property type="match status" value="1"/>
</dbReference>
<dbReference type="PANTHER" id="PTHR11177:SF317">
    <property type="entry name" value="CHITINASE 12-RELATED"/>
    <property type="match status" value="1"/>
</dbReference>
<keyword evidence="5" id="KW-0378">Hydrolase</keyword>
<dbReference type="SMART" id="SM00636">
    <property type="entry name" value="Glyco_18"/>
    <property type="match status" value="1"/>
</dbReference>
<evidence type="ECO:0000256" key="3">
    <source>
        <dbReference type="ARBA" id="ARBA00023024"/>
    </source>
</evidence>
<keyword evidence="3" id="KW-0119">Carbohydrate metabolism</keyword>
<dbReference type="CDD" id="cd00146">
    <property type="entry name" value="PKD"/>
    <property type="match status" value="1"/>
</dbReference>
<dbReference type="InterPro" id="IPR011583">
    <property type="entry name" value="Chitinase_II/V-like_cat"/>
</dbReference>
<feature type="domain" description="GH18" evidence="4">
    <location>
        <begin position="130"/>
        <end position="443"/>
    </location>
</feature>
<evidence type="ECO:0000259" key="4">
    <source>
        <dbReference type="PROSITE" id="PS51910"/>
    </source>
</evidence>
<dbReference type="PANTHER" id="PTHR11177">
    <property type="entry name" value="CHITINASE"/>
    <property type="match status" value="1"/>
</dbReference>
<dbReference type="EC" id="3.2.1.14" evidence="2"/>
<dbReference type="PROSITE" id="PS51910">
    <property type="entry name" value="GH18_2"/>
    <property type="match status" value="1"/>
</dbReference>
<dbReference type="GO" id="GO:0008843">
    <property type="term" value="F:endochitinase activity"/>
    <property type="evidence" value="ECO:0007669"/>
    <property type="project" value="UniProtKB-EC"/>
</dbReference>
<dbReference type="GO" id="GO:0008061">
    <property type="term" value="F:chitin binding"/>
    <property type="evidence" value="ECO:0007669"/>
    <property type="project" value="InterPro"/>
</dbReference>
<proteinExistence type="predicted"/>
<dbReference type="InterPro" id="IPR017853">
    <property type="entry name" value="GH"/>
</dbReference>
<comment type="caution">
    <text evidence="5">The sequence shown here is derived from an EMBL/GenBank/DDBJ whole genome shotgun (WGS) entry which is preliminary data.</text>
</comment>
<keyword evidence="3" id="KW-0146">Chitin degradation</keyword>
<dbReference type="RefSeq" id="WP_252589325.1">
    <property type="nucleotide sequence ID" value="NZ_JAMWYS010000053.1"/>
</dbReference>
<dbReference type="SUPFAM" id="SSF49299">
    <property type="entry name" value="PKD domain"/>
    <property type="match status" value="1"/>
</dbReference>
<keyword evidence="6" id="KW-1185">Reference proteome</keyword>
<dbReference type="Gene3D" id="2.60.40.10">
    <property type="entry name" value="Immunoglobulins"/>
    <property type="match status" value="1"/>
</dbReference>
<evidence type="ECO:0000256" key="2">
    <source>
        <dbReference type="ARBA" id="ARBA00012729"/>
    </source>
</evidence>
<evidence type="ECO:0000313" key="6">
    <source>
        <dbReference type="Proteomes" id="UP001155182"/>
    </source>
</evidence>
<dbReference type="Gene3D" id="3.20.20.80">
    <property type="entry name" value="Glycosidases"/>
    <property type="match status" value="1"/>
</dbReference>
<dbReference type="InterPro" id="IPR050314">
    <property type="entry name" value="Glycosyl_Hydrlase_18"/>
</dbReference>
<comment type="catalytic activity">
    <reaction evidence="1">
        <text>Random endo-hydrolysis of N-acetyl-beta-D-glucosaminide (1-&gt;4)-beta-linkages in chitin and chitodextrins.</text>
        <dbReference type="EC" id="3.2.1.14"/>
    </reaction>
</comment>
<keyword evidence="3" id="KW-0624">Polysaccharide degradation</keyword>
<reference evidence="5" key="1">
    <citation type="submission" date="2022-06" db="EMBL/GenBank/DDBJ databases">
        <title>Solitalea sp. MAHUQ-68 isolated from rhizospheric soil.</title>
        <authorList>
            <person name="Huq M.A."/>
        </authorList>
    </citation>
    <scope>NUCLEOTIDE SEQUENCE</scope>
    <source>
        <strain evidence="5">MAHUQ-68</strain>
    </source>
</reference>
<organism evidence="5 6">
    <name type="scientific">Solitalea agri</name>
    <dbReference type="NCBI Taxonomy" id="2953739"/>
    <lineage>
        <taxon>Bacteria</taxon>
        <taxon>Pseudomonadati</taxon>
        <taxon>Bacteroidota</taxon>
        <taxon>Sphingobacteriia</taxon>
        <taxon>Sphingobacteriales</taxon>
        <taxon>Sphingobacteriaceae</taxon>
        <taxon>Solitalea</taxon>
    </lineage>
</organism>
<evidence type="ECO:0000256" key="1">
    <source>
        <dbReference type="ARBA" id="ARBA00000822"/>
    </source>
</evidence>
<gene>
    <name evidence="5" type="ORF">NF867_15655</name>
</gene>